<feature type="domain" description="ABC transmembrane type-1" evidence="9">
    <location>
        <begin position="22"/>
        <end position="303"/>
    </location>
</feature>
<feature type="transmembrane region" description="Helical" evidence="7">
    <location>
        <begin position="57"/>
        <end position="74"/>
    </location>
</feature>
<feature type="transmembrane region" description="Helical" evidence="7">
    <location>
        <begin position="250"/>
        <end position="268"/>
    </location>
</feature>
<comment type="subcellular location">
    <subcellularLocation>
        <location evidence="1">Cell membrane</location>
        <topology evidence="1">Multi-pass membrane protein</topology>
    </subcellularLocation>
</comment>
<dbReference type="PANTHER" id="PTHR24221:SF397">
    <property type="entry name" value="ABC TRANSPORTER, ATP-BINDING TRANSMEMBRANE PROTEIN"/>
    <property type="match status" value="1"/>
</dbReference>
<evidence type="ECO:0000256" key="4">
    <source>
        <dbReference type="ARBA" id="ARBA00022840"/>
    </source>
</evidence>
<sequence length="579" mass="65276">MFRSIRRILALSGNLKSKVKKGIIYGTLESIFSCSPLIFMMFFIKDMVENNLSNTKIISYTIAFAICIFIQYLFHFKETATISSVGYEVISQKRKDIALFLKKMPMGDFMGKSLGEINAIVTNELTQIELYAMQLISKVVSSITILLVTILFTASLSIPMTVAFFTGFPISFIINKLCNKLYVKSAKTKLEVESNLIDNIVEYTQGISTVKAYNDNENHSNRMKSIFKEFSNKTIKKEAKIIPLLQGYSMFMYLGFGIMLSLGTFLLIDQKIDFTVFLMFAVVGIHIYQPFEILSAYSGTLKAMEVSLDKVDYLMKFKAMKEPDDIVKCKSFDVEFSNVSFGYTDETILKDISFKSLENTTTAIVGASGSGKTTLIQLLMRFWDIDAGEIKIGGKNINEYKIESLMKYISVVFQDNYLFNDTIYNNIKYGNEDATDEEIKTASKLACCNEFIKKLPKGYETIVGEGGSTLSGGERQRIAIARAIVKNLPIIILDEATSGVDPINEIEIQKAITELIKGKTVFIIAHKFATITSADKILVLDKGRLKEEGTHKELTLKKGIYYSLWQRQIGVNEWKIRGN</sequence>
<dbReference type="Gene3D" id="3.40.50.300">
    <property type="entry name" value="P-loop containing nucleotide triphosphate hydrolases"/>
    <property type="match status" value="1"/>
</dbReference>
<protein>
    <submittedName>
        <fullName evidence="10">ABC transporter ATP-binding protein</fullName>
    </submittedName>
</protein>
<dbReference type="InterPro" id="IPR017871">
    <property type="entry name" value="ABC_transporter-like_CS"/>
</dbReference>
<evidence type="ECO:0000256" key="5">
    <source>
        <dbReference type="ARBA" id="ARBA00022989"/>
    </source>
</evidence>
<keyword evidence="2 7" id="KW-0812">Transmembrane</keyword>
<feature type="transmembrane region" description="Helical" evidence="7">
    <location>
        <begin position="274"/>
        <end position="294"/>
    </location>
</feature>
<evidence type="ECO:0000256" key="6">
    <source>
        <dbReference type="ARBA" id="ARBA00023136"/>
    </source>
</evidence>
<evidence type="ECO:0000256" key="1">
    <source>
        <dbReference type="ARBA" id="ARBA00004651"/>
    </source>
</evidence>
<dbReference type="SMART" id="SM00382">
    <property type="entry name" value="AAA"/>
    <property type="match status" value="1"/>
</dbReference>
<proteinExistence type="predicted"/>
<keyword evidence="3" id="KW-0547">Nucleotide-binding</keyword>
<evidence type="ECO:0000256" key="3">
    <source>
        <dbReference type="ARBA" id="ARBA00022741"/>
    </source>
</evidence>
<dbReference type="InterPro" id="IPR003439">
    <property type="entry name" value="ABC_transporter-like_ATP-bd"/>
</dbReference>
<dbReference type="SUPFAM" id="SSF90123">
    <property type="entry name" value="ABC transporter transmembrane region"/>
    <property type="match status" value="1"/>
</dbReference>
<dbReference type="InterPro" id="IPR039421">
    <property type="entry name" value="Type_1_exporter"/>
</dbReference>
<evidence type="ECO:0000259" key="8">
    <source>
        <dbReference type="PROSITE" id="PS50893"/>
    </source>
</evidence>
<reference evidence="11" key="1">
    <citation type="journal article" date="2019" name="Int. J. Syst. Evol. Microbiol.">
        <title>The Global Catalogue of Microorganisms (GCM) 10K type strain sequencing project: providing services to taxonomists for standard genome sequencing and annotation.</title>
        <authorList>
            <consortium name="The Broad Institute Genomics Platform"/>
            <consortium name="The Broad Institute Genome Sequencing Center for Infectious Disease"/>
            <person name="Wu L."/>
            <person name="Ma J."/>
        </authorList>
    </citation>
    <scope>NUCLEOTIDE SEQUENCE [LARGE SCALE GENOMIC DNA]</scope>
    <source>
        <strain evidence="11">JCM 1407</strain>
    </source>
</reference>
<gene>
    <name evidence="10" type="ORF">GCM10008906_03270</name>
</gene>
<accession>A0ABP3UIB6</accession>
<dbReference type="Proteomes" id="UP001501510">
    <property type="component" value="Unassembled WGS sequence"/>
</dbReference>
<evidence type="ECO:0000256" key="2">
    <source>
        <dbReference type="ARBA" id="ARBA00022692"/>
    </source>
</evidence>
<feature type="transmembrane region" description="Helical" evidence="7">
    <location>
        <begin position="135"/>
        <end position="154"/>
    </location>
</feature>
<dbReference type="GO" id="GO:0005524">
    <property type="term" value="F:ATP binding"/>
    <property type="evidence" value="ECO:0007669"/>
    <property type="project" value="UniProtKB-KW"/>
</dbReference>
<dbReference type="PROSITE" id="PS50929">
    <property type="entry name" value="ABC_TM1F"/>
    <property type="match status" value="1"/>
</dbReference>
<dbReference type="InterPro" id="IPR027417">
    <property type="entry name" value="P-loop_NTPase"/>
</dbReference>
<keyword evidence="5 7" id="KW-1133">Transmembrane helix</keyword>
<dbReference type="RefSeq" id="WP_343758175.1">
    <property type="nucleotide sequence ID" value="NZ_BAAACG010000001.1"/>
</dbReference>
<dbReference type="SUPFAM" id="SSF52540">
    <property type="entry name" value="P-loop containing nucleoside triphosphate hydrolases"/>
    <property type="match status" value="1"/>
</dbReference>
<dbReference type="PANTHER" id="PTHR24221">
    <property type="entry name" value="ATP-BINDING CASSETTE SUB-FAMILY B"/>
    <property type="match status" value="1"/>
</dbReference>
<keyword evidence="11" id="KW-1185">Reference proteome</keyword>
<evidence type="ECO:0000313" key="11">
    <source>
        <dbReference type="Proteomes" id="UP001501510"/>
    </source>
</evidence>
<feature type="transmembrane region" description="Helical" evidence="7">
    <location>
        <begin position="23"/>
        <end position="45"/>
    </location>
</feature>
<dbReference type="InterPro" id="IPR036640">
    <property type="entry name" value="ABC1_TM_sf"/>
</dbReference>
<dbReference type="Gene3D" id="1.20.1560.10">
    <property type="entry name" value="ABC transporter type 1, transmembrane domain"/>
    <property type="match status" value="1"/>
</dbReference>
<dbReference type="Pfam" id="PF00005">
    <property type="entry name" value="ABC_tran"/>
    <property type="match status" value="1"/>
</dbReference>
<evidence type="ECO:0000259" key="9">
    <source>
        <dbReference type="PROSITE" id="PS50929"/>
    </source>
</evidence>
<evidence type="ECO:0000313" key="10">
    <source>
        <dbReference type="EMBL" id="GAA0732970.1"/>
    </source>
</evidence>
<dbReference type="PROSITE" id="PS50893">
    <property type="entry name" value="ABC_TRANSPORTER_2"/>
    <property type="match status" value="1"/>
</dbReference>
<comment type="caution">
    <text evidence="10">The sequence shown here is derived from an EMBL/GenBank/DDBJ whole genome shotgun (WGS) entry which is preliminary data.</text>
</comment>
<organism evidence="10 11">
    <name type="scientific">Clostridium oceanicum</name>
    <dbReference type="NCBI Taxonomy" id="1543"/>
    <lineage>
        <taxon>Bacteria</taxon>
        <taxon>Bacillati</taxon>
        <taxon>Bacillota</taxon>
        <taxon>Clostridia</taxon>
        <taxon>Eubacteriales</taxon>
        <taxon>Clostridiaceae</taxon>
        <taxon>Clostridium</taxon>
    </lineage>
</organism>
<dbReference type="PROSITE" id="PS00211">
    <property type="entry name" value="ABC_TRANSPORTER_1"/>
    <property type="match status" value="1"/>
</dbReference>
<evidence type="ECO:0000256" key="7">
    <source>
        <dbReference type="SAM" id="Phobius"/>
    </source>
</evidence>
<dbReference type="InterPro" id="IPR003593">
    <property type="entry name" value="AAA+_ATPase"/>
</dbReference>
<feature type="domain" description="ABC transporter" evidence="8">
    <location>
        <begin position="334"/>
        <end position="567"/>
    </location>
</feature>
<keyword evidence="4 10" id="KW-0067">ATP-binding</keyword>
<keyword evidence="6 7" id="KW-0472">Membrane</keyword>
<name>A0ABP3UIB6_9CLOT</name>
<dbReference type="Pfam" id="PF00664">
    <property type="entry name" value="ABC_membrane"/>
    <property type="match status" value="1"/>
</dbReference>
<dbReference type="EMBL" id="BAAACG010000001">
    <property type="protein sequence ID" value="GAA0732970.1"/>
    <property type="molecule type" value="Genomic_DNA"/>
</dbReference>
<dbReference type="InterPro" id="IPR011527">
    <property type="entry name" value="ABC1_TM_dom"/>
</dbReference>